<evidence type="ECO:0000256" key="1">
    <source>
        <dbReference type="SAM" id="MobiDB-lite"/>
    </source>
</evidence>
<dbReference type="Proteomes" id="UP001066276">
    <property type="component" value="Chromosome 7"/>
</dbReference>
<organism evidence="2 3">
    <name type="scientific">Pleurodeles waltl</name>
    <name type="common">Iberian ribbed newt</name>
    <dbReference type="NCBI Taxonomy" id="8319"/>
    <lineage>
        <taxon>Eukaryota</taxon>
        <taxon>Metazoa</taxon>
        <taxon>Chordata</taxon>
        <taxon>Craniata</taxon>
        <taxon>Vertebrata</taxon>
        <taxon>Euteleostomi</taxon>
        <taxon>Amphibia</taxon>
        <taxon>Batrachia</taxon>
        <taxon>Caudata</taxon>
        <taxon>Salamandroidea</taxon>
        <taxon>Salamandridae</taxon>
        <taxon>Pleurodelinae</taxon>
        <taxon>Pleurodeles</taxon>
    </lineage>
</organism>
<comment type="caution">
    <text evidence="2">The sequence shown here is derived from an EMBL/GenBank/DDBJ whole genome shotgun (WGS) entry which is preliminary data.</text>
</comment>
<protein>
    <submittedName>
        <fullName evidence="2">Uncharacterized protein</fullName>
    </submittedName>
</protein>
<gene>
    <name evidence="2" type="ORF">NDU88_004337</name>
</gene>
<evidence type="ECO:0000313" key="3">
    <source>
        <dbReference type="Proteomes" id="UP001066276"/>
    </source>
</evidence>
<feature type="compositionally biased region" description="Basic and acidic residues" evidence="1">
    <location>
        <begin position="53"/>
        <end position="88"/>
    </location>
</feature>
<keyword evidence="3" id="KW-1185">Reference proteome</keyword>
<dbReference type="AlphaFoldDB" id="A0AAV7PJI6"/>
<evidence type="ECO:0000313" key="2">
    <source>
        <dbReference type="EMBL" id="KAJ1125923.1"/>
    </source>
</evidence>
<feature type="region of interest" description="Disordered" evidence="1">
    <location>
        <begin position="23"/>
        <end position="93"/>
    </location>
</feature>
<dbReference type="EMBL" id="JANPWB010000011">
    <property type="protein sequence ID" value="KAJ1125923.1"/>
    <property type="molecule type" value="Genomic_DNA"/>
</dbReference>
<proteinExistence type="predicted"/>
<accession>A0AAV7PJI6</accession>
<sequence length="130" mass="14926">MLRRGYCCRLDVTATPTLTISYPVGRNEPLEKTLGLNQVSKEEKTWDPNQASEEEKTQDLNKASEEEKTWDPNKVAEDETPEDKREKQSPGCEQSCLWLETHQRVSTGLKWNIESIKTTPVPATFQEERS</sequence>
<reference evidence="2" key="1">
    <citation type="journal article" date="2022" name="bioRxiv">
        <title>Sequencing and chromosome-scale assembly of the giantPleurodeles waltlgenome.</title>
        <authorList>
            <person name="Brown T."/>
            <person name="Elewa A."/>
            <person name="Iarovenko S."/>
            <person name="Subramanian E."/>
            <person name="Araus A.J."/>
            <person name="Petzold A."/>
            <person name="Susuki M."/>
            <person name="Suzuki K.-i.T."/>
            <person name="Hayashi T."/>
            <person name="Toyoda A."/>
            <person name="Oliveira C."/>
            <person name="Osipova E."/>
            <person name="Leigh N.D."/>
            <person name="Simon A."/>
            <person name="Yun M.H."/>
        </authorList>
    </citation>
    <scope>NUCLEOTIDE SEQUENCE</scope>
    <source>
        <strain evidence="2">20211129_DDA</strain>
        <tissue evidence="2">Liver</tissue>
    </source>
</reference>
<name>A0AAV7PJI6_PLEWA</name>